<dbReference type="GO" id="GO:0005840">
    <property type="term" value="C:ribosome"/>
    <property type="evidence" value="ECO:0007669"/>
    <property type="project" value="InterPro"/>
</dbReference>
<dbReference type="GO" id="GO:0003723">
    <property type="term" value="F:RNA binding"/>
    <property type="evidence" value="ECO:0007669"/>
    <property type="project" value="InterPro"/>
</dbReference>
<dbReference type="InterPro" id="IPR036510">
    <property type="entry name" value="Ribosomal_bS20_sf"/>
</dbReference>
<reference evidence="1 2" key="1">
    <citation type="submission" date="2019-11" db="EMBL/GenBank/DDBJ databases">
        <title>Metabolism of dissolved organic matter in forest soils.</title>
        <authorList>
            <person name="Cyle K.T."/>
            <person name="Wilhelm R.C."/>
            <person name="Martinez C.E."/>
        </authorList>
    </citation>
    <scope>NUCLEOTIDE SEQUENCE [LARGE SCALE GENOMIC DNA]</scope>
    <source>
        <strain evidence="1 2">5N</strain>
    </source>
</reference>
<sequence length="84" mass="9547">MRLSIETRVGMSRTGACFSRSAQEEVKEAVKEAVKETAKKAAKGTLQKRYAARRKNPATRRVKVENNRLHVRAKRQEKPAPLSR</sequence>
<proteinExistence type="predicted"/>
<gene>
    <name evidence="1" type="ORF">GNZ13_38415</name>
</gene>
<protein>
    <submittedName>
        <fullName evidence="1">Uncharacterized protein</fullName>
    </submittedName>
</protein>
<name>A0A972NXF8_9BURK</name>
<keyword evidence="2" id="KW-1185">Reference proteome</keyword>
<accession>A0A972NXF8</accession>
<comment type="caution">
    <text evidence="1">The sequence shown here is derived from an EMBL/GenBank/DDBJ whole genome shotgun (WGS) entry which is preliminary data.</text>
</comment>
<dbReference type="GO" id="GO:0006412">
    <property type="term" value="P:translation"/>
    <property type="evidence" value="ECO:0007669"/>
    <property type="project" value="InterPro"/>
</dbReference>
<dbReference type="Gene3D" id="1.20.58.110">
    <property type="entry name" value="Ribosomal protein S20"/>
    <property type="match status" value="1"/>
</dbReference>
<dbReference type="Proteomes" id="UP000655523">
    <property type="component" value="Unassembled WGS sequence"/>
</dbReference>
<evidence type="ECO:0000313" key="1">
    <source>
        <dbReference type="EMBL" id="NPT60278.1"/>
    </source>
</evidence>
<organism evidence="1 2">
    <name type="scientific">Paraburkholderia elongata</name>
    <dbReference type="NCBI Taxonomy" id="2675747"/>
    <lineage>
        <taxon>Bacteria</taxon>
        <taxon>Pseudomonadati</taxon>
        <taxon>Pseudomonadota</taxon>
        <taxon>Betaproteobacteria</taxon>
        <taxon>Burkholderiales</taxon>
        <taxon>Burkholderiaceae</taxon>
        <taxon>Paraburkholderia</taxon>
    </lineage>
</organism>
<dbReference type="SUPFAM" id="SSF46992">
    <property type="entry name" value="Ribosomal protein S20"/>
    <property type="match status" value="1"/>
</dbReference>
<evidence type="ECO:0000313" key="2">
    <source>
        <dbReference type="Proteomes" id="UP000655523"/>
    </source>
</evidence>
<dbReference type="EMBL" id="WOEZ01000213">
    <property type="protein sequence ID" value="NPT60278.1"/>
    <property type="molecule type" value="Genomic_DNA"/>
</dbReference>
<dbReference type="GO" id="GO:0003735">
    <property type="term" value="F:structural constituent of ribosome"/>
    <property type="evidence" value="ECO:0007669"/>
    <property type="project" value="InterPro"/>
</dbReference>
<dbReference type="AlphaFoldDB" id="A0A972NXF8"/>